<proteinExistence type="predicted"/>
<feature type="transmembrane region" description="Helical" evidence="1">
    <location>
        <begin position="54"/>
        <end position="76"/>
    </location>
</feature>
<feature type="transmembrane region" description="Helical" evidence="1">
    <location>
        <begin position="149"/>
        <end position="171"/>
    </location>
</feature>
<feature type="transmembrane region" description="Helical" evidence="1">
    <location>
        <begin position="88"/>
        <end position="108"/>
    </location>
</feature>
<gene>
    <name evidence="2" type="ORF">EAY64_05885</name>
</gene>
<accession>A0A454JKZ4</accession>
<reference evidence="2 3" key="1">
    <citation type="submission" date="2018-10" db="EMBL/GenBank/DDBJ databases">
        <title>Draft genome sequence of Aquitalea MWU14-2217 isolated from a wild cranberry bog in Provincetown, Massachusetts.</title>
        <authorList>
            <person name="Ebadzadsahrai G."/>
            <person name="Soby S."/>
        </authorList>
    </citation>
    <scope>NUCLEOTIDE SEQUENCE [LARGE SCALE GENOMIC DNA]</scope>
    <source>
        <strain evidence="2 3">MWU14-2217</strain>
    </source>
</reference>
<keyword evidence="3" id="KW-1185">Reference proteome</keyword>
<feature type="transmembrane region" description="Helical" evidence="1">
    <location>
        <begin position="360"/>
        <end position="380"/>
    </location>
</feature>
<feature type="transmembrane region" description="Helical" evidence="1">
    <location>
        <begin position="242"/>
        <end position="261"/>
    </location>
</feature>
<evidence type="ECO:0000313" key="2">
    <source>
        <dbReference type="EMBL" id="RMC99997.1"/>
    </source>
</evidence>
<keyword evidence="1" id="KW-1133">Transmembrane helix</keyword>
<sequence>MSDTLPSALLRAPHRLAFLLGMLSALLLFAAWFAELASRLGPHAITPQIPAVMAHALLMLYGIFPLFMTGFIFTAGPRWLGVAPPSRARYLLTPGLMAAGVAGWLAGLALGKSWLLAGLLLYGLGFASLTLCFAGLVWRSPQPDRRHALVVLAAFVLGLAGVVAAGCWLFSGNGAYWLIMRDLALWGFLLPVFLTVCHRMLPFFSSSALPAIQAWRPYSLLAAMVAGSWLHGLLLLSQHSSLLADLPLTLLFGYTSWRWGLLPARKVKLLWMLHLSFAWLAVAFGLYTLAGLLPALALGLAPLHAITVGFFMTMVIAFVSRVTLGHSGLPLQASSWLWRIYLAVHAVALSRVVADFVPQAWVACLYATVALSGLLALLGWSRQLIGLYLKPRADGQAG</sequence>
<dbReference type="OrthoDB" id="9770040at2"/>
<dbReference type="InterPro" id="IPR010266">
    <property type="entry name" value="NnrS"/>
</dbReference>
<feature type="transmembrane region" description="Helical" evidence="1">
    <location>
        <begin position="273"/>
        <end position="297"/>
    </location>
</feature>
<dbReference type="Proteomes" id="UP000274139">
    <property type="component" value="Unassembled WGS sequence"/>
</dbReference>
<dbReference type="RefSeq" id="WP_103523858.1">
    <property type="nucleotide sequence ID" value="NZ_JAIZDC010000001.1"/>
</dbReference>
<feature type="transmembrane region" description="Helical" evidence="1">
    <location>
        <begin position="183"/>
        <end position="205"/>
    </location>
</feature>
<name>A0A454JKZ4_9NEIS</name>
<evidence type="ECO:0000313" key="3">
    <source>
        <dbReference type="Proteomes" id="UP000274139"/>
    </source>
</evidence>
<keyword evidence="1" id="KW-0812">Transmembrane</keyword>
<comment type="caution">
    <text evidence="2">The sequence shown here is derived from an EMBL/GenBank/DDBJ whole genome shotgun (WGS) entry which is preliminary data.</text>
</comment>
<organism evidence="2 3">
    <name type="scientific">Aquitalea palustris</name>
    <dbReference type="NCBI Taxonomy" id="2480983"/>
    <lineage>
        <taxon>Bacteria</taxon>
        <taxon>Pseudomonadati</taxon>
        <taxon>Pseudomonadota</taxon>
        <taxon>Betaproteobacteria</taxon>
        <taxon>Neisseriales</taxon>
        <taxon>Chromobacteriaceae</taxon>
        <taxon>Aquitalea</taxon>
    </lineage>
</organism>
<feature type="transmembrane region" description="Helical" evidence="1">
    <location>
        <begin position="217"/>
        <end position="236"/>
    </location>
</feature>
<keyword evidence="1" id="KW-0472">Membrane</keyword>
<feature type="transmembrane region" description="Helical" evidence="1">
    <location>
        <begin position="16"/>
        <end position="34"/>
    </location>
</feature>
<protein>
    <submittedName>
        <fullName evidence="2">NnrS family protein</fullName>
    </submittedName>
</protein>
<feature type="transmembrane region" description="Helical" evidence="1">
    <location>
        <begin position="303"/>
        <end position="324"/>
    </location>
</feature>
<dbReference type="Pfam" id="PF05940">
    <property type="entry name" value="NnrS"/>
    <property type="match status" value="1"/>
</dbReference>
<dbReference type="AlphaFoldDB" id="A0A454JKZ4"/>
<evidence type="ECO:0000256" key="1">
    <source>
        <dbReference type="SAM" id="Phobius"/>
    </source>
</evidence>
<feature type="transmembrane region" description="Helical" evidence="1">
    <location>
        <begin position="114"/>
        <end position="137"/>
    </location>
</feature>
<feature type="transmembrane region" description="Helical" evidence="1">
    <location>
        <begin position="336"/>
        <end position="354"/>
    </location>
</feature>
<dbReference type="EMBL" id="RFAR01000020">
    <property type="protein sequence ID" value="RMC99997.1"/>
    <property type="molecule type" value="Genomic_DNA"/>
</dbReference>